<proteinExistence type="predicted"/>
<gene>
    <name evidence="3" type="ORF">G2W53_018171</name>
</gene>
<keyword evidence="1" id="KW-0175">Coiled coil</keyword>
<protein>
    <submittedName>
        <fullName evidence="3">Uncharacterized protein</fullName>
    </submittedName>
</protein>
<dbReference type="Proteomes" id="UP000634136">
    <property type="component" value="Unassembled WGS sequence"/>
</dbReference>
<comment type="caution">
    <text evidence="3">The sequence shown here is derived from an EMBL/GenBank/DDBJ whole genome shotgun (WGS) entry which is preliminary data.</text>
</comment>
<sequence>MHPLAKTLMASIAETSAKKFSPLLAKDPSPPNQGVRQLYSTLKETKDDFAYPTKRGEPPIKEQCKQFNQTMAFYSSTSNSPVQRRDIQCNAFDKGKRIKKHCDQNLQRKSRGPQRAEDTKKWDLKRDDQKLKEKNLDLKENNLELREENFQLKEENLGLRGEGQMLKDEMTRMERRELELRKENEAYRLQLAEKQFHIQNLMAKLKALGDNSRQTGKPKSRVNHCLPVRVSNYPSLTSVRLFSPYWSSVLQPNLIEFGL</sequence>
<evidence type="ECO:0000313" key="4">
    <source>
        <dbReference type="Proteomes" id="UP000634136"/>
    </source>
</evidence>
<evidence type="ECO:0000256" key="1">
    <source>
        <dbReference type="SAM" id="Coils"/>
    </source>
</evidence>
<evidence type="ECO:0000313" key="3">
    <source>
        <dbReference type="EMBL" id="KAF7827007.1"/>
    </source>
</evidence>
<reference evidence="3" key="1">
    <citation type="submission" date="2020-09" db="EMBL/GenBank/DDBJ databases">
        <title>Genome-Enabled Discovery of Anthraquinone Biosynthesis in Senna tora.</title>
        <authorList>
            <person name="Kang S.-H."/>
            <person name="Pandey R.P."/>
            <person name="Lee C.-M."/>
            <person name="Sim J.-S."/>
            <person name="Jeong J.-T."/>
            <person name="Choi B.-S."/>
            <person name="Jung M."/>
            <person name="Ginzburg D."/>
            <person name="Zhao K."/>
            <person name="Won S.Y."/>
            <person name="Oh T.-J."/>
            <person name="Yu Y."/>
            <person name="Kim N.-H."/>
            <person name="Lee O.R."/>
            <person name="Lee T.-H."/>
            <person name="Bashyal P."/>
            <person name="Kim T.-S."/>
            <person name="Lee W.-H."/>
            <person name="Kawkins C."/>
            <person name="Kim C.-K."/>
            <person name="Kim J.S."/>
            <person name="Ahn B.O."/>
            <person name="Rhee S.Y."/>
            <person name="Sohng J.K."/>
        </authorList>
    </citation>
    <scope>NUCLEOTIDE SEQUENCE</scope>
    <source>
        <tissue evidence="3">Leaf</tissue>
    </source>
</reference>
<evidence type="ECO:0000256" key="2">
    <source>
        <dbReference type="SAM" id="MobiDB-lite"/>
    </source>
</evidence>
<dbReference type="EMBL" id="JAAIUW010000006">
    <property type="protein sequence ID" value="KAF7827007.1"/>
    <property type="molecule type" value="Genomic_DNA"/>
</dbReference>
<accession>A0A834TT58</accession>
<feature type="compositionally biased region" description="Basic and acidic residues" evidence="2">
    <location>
        <begin position="114"/>
        <end position="123"/>
    </location>
</feature>
<dbReference type="AlphaFoldDB" id="A0A834TT58"/>
<name>A0A834TT58_9FABA</name>
<feature type="coiled-coil region" evidence="1">
    <location>
        <begin position="128"/>
        <end position="195"/>
    </location>
</feature>
<keyword evidence="4" id="KW-1185">Reference proteome</keyword>
<feature type="region of interest" description="Disordered" evidence="2">
    <location>
        <begin position="102"/>
        <end position="123"/>
    </location>
</feature>
<organism evidence="3 4">
    <name type="scientific">Senna tora</name>
    <dbReference type="NCBI Taxonomy" id="362788"/>
    <lineage>
        <taxon>Eukaryota</taxon>
        <taxon>Viridiplantae</taxon>
        <taxon>Streptophyta</taxon>
        <taxon>Embryophyta</taxon>
        <taxon>Tracheophyta</taxon>
        <taxon>Spermatophyta</taxon>
        <taxon>Magnoliopsida</taxon>
        <taxon>eudicotyledons</taxon>
        <taxon>Gunneridae</taxon>
        <taxon>Pentapetalae</taxon>
        <taxon>rosids</taxon>
        <taxon>fabids</taxon>
        <taxon>Fabales</taxon>
        <taxon>Fabaceae</taxon>
        <taxon>Caesalpinioideae</taxon>
        <taxon>Cassia clade</taxon>
        <taxon>Senna</taxon>
    </lineage>
</organism>